<dbReference type="InterPro" id="IPR001719">
    <property type="entry name" value="AP_endonuc_2"/>
</dbReference>
<evidence type="ECO:0000256" key="2">
    <source>
        <dbReference type="ARBA" id="ARBA00005340"/>
    </source>
</evidence>
<dbReference type="CDD" id="cd00019">
    <property type="entry name" value="AP2Ec"/>
    <property type="match status" value="1"/>
</dbReference>
<evidence type="ECO:0000256" key="1">
    <source>
        <dbReference type="ARBA" id="ARBA00001947"/>
    </source>
</evidence>
<reference evidence="11 12" key="1">
    <citation type="submission" date="2016-07" db="EMBL/GenBank/DDBJ databases">
        <title>Pervasive Adenine N6-methylation of Active Genes in Fungi.</title>
        <authorList>
            <consortium name="DOE Joint Genome Institute"/>
            <person name="Mondo S.J."/>
            <person name="Dannebaum R.O."/>
            <person name="Kuo R.C."/>
            <person name="Labutti K."/>
            <person name="Haridas S."/>
            <person name="Kuo A."/>
            <person name="Salamov A."/>
            <person name="Ahrendt S.R."/>
            <person name="Lipzen A."/>
            <person name="Sullivan W."/>
            <person name="Andreopoulos W.B."/>
            <person name="Clum A."/>
            <person name="Lindquist E."/>
            <person name="Daum C."/>
            <person name="Ramamoorthy G.K."/>
            <person name="Gryganskyi A."/>
            <person name="Culley D."/>
            <person name="Magnuson J.K."/>
            <person name="James T.Y."/>
            <person name="O'Malley M.A."/>
            <person name="Stajich J.E."/>
            <person name="Spatafora J.W."/>
            <person name="Visel A."/>
            <person name="Grigoriev I.V."/>
        </authorList>
    </citation>
    <scope>NUCLEOTIDE SEQUENCE [LARGE SCALE GENOMIC DNA]</scope>
    <source>
        <strain evidence="11 12">PL171</strain>
    </source>
</reference>
<dbReference type="InterPro" id="IPR013022">
    <property type="entry name" value="Xyl_isomerase-like_TIM-brl"/>
</dbReference>
<keyword evidence="6" id="KW-0378">Hydrolase</keyword>
<comment type="similarity">
    <text evidence="2">Belongs to the AP endonuclease 2 family.</text>
</comment>
<feature type="compositionally biased region" description="Acidic residues" evidence="9">
    <location>
        <begin position="131"/>
        <end position="141"/>
    </location>
</feature>
<gene>
    <name evidence="11" type="ORF">BCR44DRAFT_1435918</name>
</gene>
<dbReference type="SUPFAM" id="SSF51658">
    <property type="entry name" value="Xylose isomerase-like"/>
    <property type="match status" value="1"/>
</dbReference>
<dbReference type="Pfam" id="PF01261">
    <property type="entry name" value="AP_endonuc_2"/>
    <property type="match status" value="1"/>
</dbReference>
<dbReference type="NCBIfam" id="NF002199">
    <property type="entry name" value="PRK01060.1-4"/>
    <property type="match status" value="1"/>
</dbReference>
<dbReference type="FunFam" id="3.20.20.150:FF:000001">
    <property type="entry name" value="Probable endonuclease 4"/>
    <property type="match status" value="1"/>
</dbReference>
<evidence type="ECO:0000313" key="12">
    <source>
        <dbReference type="Proteomes" id="UP000193411"/>
    </source>
</evidence>
<evidence type="ECO:0000256" key="3">
    <source>
        <dbReference type="ARBA" id="ARBA00021759"/>
    </source>
</evidence>
<dbReference type="PROSITE" id="PS51432">
    <property type="entry name" value="AP_NUCLEASE_F2_4"/>
    <property type="match status" value="1"/>
</dbReference>
<dbReference type="GO" id="GO:0016853">
    <property type="term" value="F:isomerase activity"/>
    <property type="evidence" value="ECO:0007669"/>
    <property type="project" value="UniProtKB-KW"/>
</dbReference>
<dbReference type="SMART" id="SM00518">
    <property type="entry name" value="AP2Ec"/>
    <property type="match status" value="1"/>
</dbReference>
<keyword evidence="11" id="KW-0413">Isomerase</keyword>
<protein>
    <recommendedName>
        <fullName evidence="3">Apurinic-apyrimidinic endonuclease 1</fullName>
    </recommendedName>
</protein>
<dbReference type="Gene3D" id="3.20.20.150">
    <property type="entry name" value="Divalent-metal-dependent TIM barrel enzymes"/>
    <property type="match status" value="1"/>
</dbReference>
<dbReference type="GO" id="GO:0008270">
    <property type="term" value="F:zinc ion binding"/>
    <property type="evidence" value="ECO:0007669"/>
    <property type="project" value="InterPro"/>
</dbReference>
<feature type="compositionally biased region" description="Polar residues" evidence="9">
    <location>
        <begin position="156"/>
        <end position="165"/>
    </location>
</feature>
<dbReference type="PROSITE" id="PS00730">
    <property type="entry name" value="AP_NUCLEASE_F2_2"/>
    <property type="match status" value="1"/>
</dbReference>
<keyword evidence="8" id="KW-0234">DNA repair</keyword>
<keyword evidence="5" id="KW-0227">DNA damage</keyword>
<keyword evidence="7" id="KW-0862">Zinc</keyword>
<dbReference type="PROSITE" id="PS00731">
    <property type="entry name" value="AP_NUCLEASE_F2_3"/>
    <property type="match status" value="1"/>
</dbReference>
<evidence type="ECO:0000259" key="10">
    <source>
        <dbReference type="Pfam" id="PF01261"/>
    </source>
</evidence>
<dbReference type="AlphaFoldDB" id="A0A1Y2HJ03"/>
<name>A0A1Y2HJ03_9FUNG</name>
<dbReference type="GO" id="GO:0003906">
    <property type="term" value="F:DNA-(apurinic or apyrimidinic site) endonuclease activity"/>
    <property type="evidence" value="ECO:0007669"/>
    <property type="project" value="TreeGrafter"/>
</dbReference>
<evidence type="ECO:0000256" key="5">
    <source>
        <dbReference type="ARBA" id="ARBA00022763"/>
    </source>
</evidence>
<evidence type="ECO:0000256" key="8">
    <source>
        <dbReference type="ARBA" id="ARBA00023204"/>
    </source>
</evidence>
<dbReference type="PANTHER" id="PTHR21445">
    <property type="entry name" value="ENDONUCLEASE IV ENDODEOXYRIBONUCLEASE IV"/>
    <property type="match status" value="1"/>
</dbReference>
<dbReference type="HAMAP" id="MF_00152">
    <property type="entry name" value="Nfo"/>
    <property type="match status" value="1"/>
</dbReference>
<dbReference type="NCBIfam" id="TIGR00587">
    <property type="entry name" value="nfo"/>
    <property type="match status" value="1"/>
</dbReference>
<feature type="compositionally biased region" description="Low complexity" evidence="9">
    <location>
        <begin position="48"/>
        <end position="70"/>
    </location>
</feature>
<dbReference type="Proteomes" id="UP000193411">
    <property type="component" value="Unassembled WGS sequence"/>
</dbReference>
<dbReference type="STRING" id="765915.A0A1Y2HJ03"/>
<sequence>MGGRDEYAMNRPRPVRPGAARNRFAMTCDKYISSTPAMKNSRQRRTSARLVSALASAASPTTSDLAPTSAALGRASTRLNTATTTKTTIITSSVPRFKDEDSSLTDNGAHIQNHPKRIPPSKRKRNQPEPTDSELDSDSSDSDFATPAKRPKKTATSRAASSLQDKLQAVATKKKRTAPTKTSAGETMTIVRLANASKLVGAHISVAGGLENATINAGKIGCNAMSFFLTSPRTWNSKPLAEATIAAFKRNCEAHGYEPGDVMIPHGSYLVNLGNPDAELREKSYNFFLDELKRCDALGIKYYNFHPGSSVGKCTPSESIQHIAACINRALAATSSVHAVIENTAGQGQVVGHSWEQLRELIDLVDNKQRVGVCLDTCHMFAAGYDLRTKEAFDRSFREFDEIVGYPYLRAFHVNDSKFGLGSKKDRHAPLGKGEIGLEPFKWLMEKPEFDGKLFILETPEESNWPAEIKFCIHFCGVL</sequence>
<dbReference type="GO" id="GO:0008081">
    <property type="term" value="F:phosphoric diester hydrolase activity"/>
    <property type="evidence" value="ECO:0007669"/>
    <property type="project" value="TreeGrafter"/>
</dbReference>
<dbReference type="InterPro" id="IPR018246">
    <property type="entry name" value="AP_endonuc_F2_Zn_BS"/>
</dbReference>
<dbReference type="PANTHER" id="PTHR21445:SF0">
    <property type="entry name" value="APURINIC-APYRIMIDINIC ENDONUCLEASE"/>
    <property type="match status" value="1"/>
</dbReference>
<feature type="domain" description="Xylose isomerase-like TIM barrel" evidence="10">
    <location>
        <begin position="219"/>
        <end position="471"/>
    </location>
</feature>
<dbReference type="EMBL" id="MCFL01000027">
    <property type="protein sequence ID" value="ORZ34546.1"/>
    <property type="molecule type" value="Genomic_DNA"/>
</dbReference>
<proteinExistence type="inferred from homology"/>
<comment type="cofactor">
    <cofactor evidence="1">
        <name>Zn(2+)</name>
        <dbReference type="ChEBI" id="CHEBI:29105"/>
    </cofactor>
</comment>
<accession>A0A1Y2HJ03</accession>
<feature type="region of interest" description="Disordered" evidence="9">
    <location>
        <begin position="35"/>
        <end position="70"/>
    </location>
</feature>
<evidence type="ECO:0000256" key="7">
    <source>
        <dbReference type="ARBA" id="ARBA00022833"/>
    </source>
</evidence>
<dbReference type="GO" id="GO:0006284">
    <property type="term" value="P:base-excision repair"/>
    <property type="evidence" value="ECO:0007669"/>
    <property type="project" value="TreeGrafter"/>
</dbReference>
<dbReference type="OrthoDB" id="7663182at2759"/>
<comment type="caution">
    <text evidence="11">The sequence shown here is derived from an EMBL/GenBank/DDBJ whole genome shotgun (WGS) entry which is preliminary data.</text>
</comment>
<feature type="compositionally biased region" description="Basic residues" evidence="9">
    <location>
        <begin position="113"/>
        <end position="125"/>
    </location>
</feature>
<evidence type="ECO:0000256" key="4">
    <source>
        <dbReference type="ARBA" id="ARBA00022723"/>
    </source>
</evidence>
<evidence type="ECO:0000256" key="6">
    <source>
        <dbReference type="ARBA" id="ARBA00022801"/>
    </source>
</evidence>
<evidence type="ECO:0000313" key="11">
    <source>
        <dbReference type="EMBL" id="ORZ34546.1"/>
    </source>
</evidence>
<feature type="region of interest" description="Disordered" evidence="9">
    <location>
        <begin position="98"/>
        <end position="183"/>
    </location>
</feature>
<organism evidence="11 12">
    <name type="scientific">Catenaria anguillulae PL171</name>
    <dbReference type="NCBI Taxonomy" id="765915"/>
    <lineage>
        <taxon>Eukaryota</taxon>
        <taxon>Fungi</taxon>
        <taxon>Fungi incertae sedis</taxon>
        <taxon>Blastocladiomycota</taxon>
        <taxon>Blastocladiomycetes</taxon>
        <taxon>Blastocladiales</taxon>
        <taxon>Catenariaceae</taxon>
        <taxon>Catenaria</taxon>
    </lineage>
</organism>
<dbReference type="GO" id="GO:0003677">
    <property type="term" value="F:DNA binding"/>
    <property type="evidence" value="ECO:0007669"/>
    <property type="project" value="InterPro"/>
</dbReference>
<evidence type="ECO:0000256" key="9">
    <source>
        <dbReference type="SAM" id="MobiDB-lite"/>
    </source>
</evidence>
<keyword evidence="12" id="KW-1185">Reference proteome</keyword>
<keyword evidence="4" id="KW-0479">Metal-binding</keyword>
<dbReference type="InterPro" id="IPR036237">
    <property type="entry name" value="Xyl_isomerase-like_sf"/>
</dbReference>